<gene>
    <name evidence="1" type="ORF">Patl1_24618</name>
</gene>
<organism evidence="1 2">
    <name type="scientific">Pistacia atlantica</name>
    <dbReference type="NCBI Taxonomy" id="434234"/>
    <lineage>
        <taxon>Eukaryota</taxon>
        <taxon>Viridiplantae</taxon>
        <taxon>Streptophyta</taxon>
        <taxon>Embryophyta</taxon>
        <taxon>Tracheophyta</taxon>
        <taxon>Spermatophyta</taxon>
        <taxon>Magnoliopsida</taxon>
        <taxon>eudicotyledons</taxon>
        <taxon>Gunneridae</taxon>
        <taxon>Pentapetalae</taxon>
        <taxon>rosids</taxon>
        <taxon>malvids</taxon>
        <taxon>Sapindales</taxon>
        <taxon>Anacardiaceae</taxon>
        <taxon>Pistacia</taxon>
    </lineage>
</organism>
<evidence type="ECO:0000313" key="1">
    <source>
        <dbReference type="EMBL" id="KAJ0078563.1"/>
    </source>
</evidence>
<keyword evidence="2" id="KW-1185">Reference proteome</keyword>
<accession>A0ACC0ZWQ4</accession>
<name>A0ACC0ZWQ4_9ROSI</name>
<evidence type="ECO:0000313" key="2">
    <source>
        <dbReference type="Proteomes" id="UP001164250"/>
    </source>
</evidence>
<comment type="caution">
    <text evidence="1">The sequence shown here is derived from an EMBL/GenBank/DDBJ whole genome shotgun (WGS) entry which is preliminary data.</text>
</comment>
<dbReference type="Proteomes" id="UP001164250">
    <property type="component" value="Chromosome 13"/>
</dbReference>
<proteinExistence type="predicted"/>
<protein>
    <submittedName>
        <fullName evidence="1">Uncharacterized protein</fullName>
    </submittedName>
</protein>
<dbReference type="EMBL" id="CM047909">
    <property type="protein sequence ID" value="KAJ0078563.1"/>
    <property type="molecule type" value="Genomic_DNA"/>
</dbReference>
<sequence length="81" mass="9541">MLCQRLENSKPLLQLHRKLMGECNFICGCYNNSLLYKFQLHVITSFSTLESFFHKQTNPHTYSLVYVFNIISVQTLVDMHL</sequence>
<reference evidence="2" key="1">
    <citation type="journal article" date="2023" name="G3 (Bethesda)">
        <title>Genome assembly and association tests identify interacting loci associated with vigor, precocity, and sex in interspecific pistachio rootstocks.</title>
        <authorList>
            <person name="Palmer W."/>
            <person name="Jacygrad E."/>
            <person name="Sagayaradj S."/>
            <person name="Cavanaugh K."/>
            <person name="Han R."/>
            <person name="Bertier L."/>
            <person name="Beede B."/>
            <person name="Kafkas S."/>
            <person name="Golino D."/>
            <person name="Preece J."/>
            <person name="Michelmore R."/>
        </authorList>
    </citation>
    <scope>NUCLEOTIDE SEQUENCE [LARGE SCALE GENOMIC DNA]</scope>
</reference>